<gene>
    <name evidence="7" type="ORF">BZG36_05052</name>
</gene>
<evidence type="ECO:0000256" key="4">
    <source>
        <dbReference type="ARBA" id="ARBA00022989"/>
    </source>
</evidence>
<evidence type="ECO:0000256" key="2">
    <source>
        <dbReference type="ARBA" id="ARBA00005587"/>
    </source>
</evidence>
<evidence type="ECO:0000256" key="6">
    <source>
        <dbReference type="SAM" id="Phobius"/>
    </source>
</evidence>
<organism evidence="7 8">
    <name type="scientific">Bifiguratus adelaidae</name>
    <dbReference type="NCBI Taxonomy" id="1938954"/>
    <lineage>
        <taxon>Eukaryota</taxon>
        <taxon>Fungi</taxon>
        <taxon>Fungi incertae sedis</taxon>
        <taxon>Mucoromycota</taxon>
        <taxon>Mucoromycotina</taxon>
        <taxon>Endogonomycetes</taxon>
        <taxon>Endogonales</taxon>
        <taxon>Endogonales incertae sedis</taxon>
        <taxon>Bifiguratus</taxon>
    </lineage>
</organism>
<dbReference type="GO" id="GO:0005886">
    <property type="term" value="C:plasma membrane"/>
    <property type="evidence" value="ECO:0007669"/>
    <property type="project" value="TreeGrafter"/>
</dbReference>
<dbReference type="Proteomes" id="UP000242875">
    <property type="component" value="Unassembled WGS sequence"/>
</dbReference>
<dbReference type="NCBIfam" id="NF038013">
    <property type="entry name" value="AceTr_1"/>
    <property type="match status" value="1"/>
</dbReference>
<keyword evidence="5 6" id="KW-0472">Membrane</keyword>
<sequence length="282" mass="31262">MERTTRFAEVYNPLNNNSDLMLNPRMERQANESREEYRARRRSSGYLDTKAMSAMAPPTHELGFNPSPLGLWAFSMVTFLLSATNLFTPHMSNTYILPSAIMFGGLAQFIAGLLDFFSAGTFGGTVVVSYGAFWTGQGITMLQSVNYTYTYNGEPDQWAIANGLYHVGWCFYTFLLTTLSLKLKHGSLMLTFCLFFVGITILFLALSAFLKSTVCQRIAGVTGLIAAIGAWYKGAAEVLEEEEIHLPLGRFEDFVNNARERIAARRASTSAGAAEQQKESIV</sequence>
<dbReference type="InterPro" id="IPR051633">
    <property type="entry name" value="AceTr"/>
</dbReference>
<dbReference type="AlphaFoldDB" id="A0A261XYR3"/>
<keyword evidence="8" id="KW-1185">Reference proteome</keyword>
<comment type="subcellular location">
    <subcellularLocation>
        <location evidence="1">Membrane</location>
        <topology evidence="1">Multi-pass membrane protein</topology>
    </subcellularLocation>
</comment>
<feature type="transmembrane region" description="Helical" evidence="6">
    <location>
        <begin position="95"/>
        <end position="114"/>
    </location>
</feature>
<feature type="transmembrane region" description="Helical" evidence="6">
    <location>
        <begin position="69"/>
        <end position="88"/>
    </location>
</feature>
<comment type="caution">
    <text evidence="7">The sequence shown here is derived from an EMBL/GenBank/DDBJ whole genome shotgun (WGS) entry which is preliminary data.</text>
</comment>
<dbReference type="Pfam" id="PF01184">
    <property type="entry name" value="Gpr1_Fun34_YaaH"/>
    <property type="match status" value="1"/>
</dbReference>
<name>A0A261XYR3_9FUNG</name>
<feature type="transmembrane region" description="Helical" evidence="6">
    <location>
        <begin position="163"/>
        <end position="181"/>
    </location>
</feature>
<dbReference type="InterPro" id="IPR000791">
    <property type="entry name" value="Gpr1/Fun34/SatP-like"/>
</dbReference>
<dbReference type="OrthoDB" id="3648309at2759"/>
<proteinExistence type="inferred from homology"/>
<dbReference type="PANTHER" id="PTHR31123">
    <property type="entry name" value="ACCUMULATION OF DYADS PROTEIN 2-RELATED"/>
    <property type="match status" value="1"/>
</dbReference>
<dbReference type="EMBL" id="MVBO01000082">
    <property type="protein sequence ID" value="OZJ03505.1"/>
    <property type="molecule type" value="Genomic_DNA"/>
</dbReference>
<comment type="similarity">
    <text evidence="2">Belongs to the acetate uptake transporter (AceTr) (TC 2.A.96) family.</text>
</comment>
<dbReference type="PANTHER" id="PTHR31123:SF4">
    <property type="entry name" value="PROTEIN ALCS"/>
    <property type="match status" value="1"/>
</dbReference>
<evidence type="ECO:0000313" key="7">
    <source>
        <dbReference type="EMBL" id="OZJ03505.1"/>
    </source>
</evidence>
<evidence type="ECO:0000256" key="5">
    <source>
        <dbReference type="ARBA" id="ARBA00023136"/>
    </source>
</evidence>
<keyword evidence="3 6" id="KW-0812">Transmembrane</keyword>
<protein>
    <submittedName>
        <fullName evidence="7">Uncharacterized protein</fullName>
    </submittedName>
</protein>
<evidence type="ECO:0000256" key="3">
    <source>
        <dbReference type="ARBA" id="ARBA00022692"/>
    </source>
</evidence>
<feature type="transmembrane region" description="Helical" evidence="6">
    <location>
        <begin position="188"/>
        <end position="210"/>
    </location>
</feature>
<evidence type="ECO:0000313" key="8">
    <source>
        <dbReference type="Proteomes" id="UP000242875"/>
    </source>
</evidence>
<reference evidence="7 8" key="1">
    <citation type="journal article" date="2017" name="Mycologia">
        <title>Bifiguratus adelaidae, gen. et sp. nov., a new member of Mucoromycotina in endophytic and soil-dwelling habitats.</title>
        <authorList>
            <person name="Torres-Cruz T.J."/>
            <person name="Billingsley Tobias T.L."/>
            <person name="Almatruk M."/>
            <person name="Hesse C."/>
            <person name="Kuske C.R."/>
            <person name="Desiro A."/>
            <person name="Benucci G.M."/>
            <person name="Bonito G."/>
            <person name="Stajich J.E."/>
            <person name="Dunlap C."/>
            <person name="Arnold A.E."/>
            <person name="Porras-Alfaro A."/>
        </authorList>
    </citation>
    <scope>NUCLEOTIDE SEQUENCE [LARGE SCALE GENOMIC DNA]</scope>
    <source>
        <strain evidence="7 8">AZ0501</strain>
    </source>
</reference>
<accession>A0A261XYR3</accession>
<dbReference type="GO" id="GO:0015123">
    <property type="term" value="F:acetate transmembrane transporter activity"/>
    <property type="evidence" value="ECO:0007669"/>
    <property type="project" value="TreeGrafter"/>
</dbReference>
<evidence type="ECO:0000256" key="1">
    <source>
        <dbReference type="ARBA" id="ARBA00004141"/>
    </source>
</evidence>
<keyword evidence="4 6" id="KW-1133">Transmembrane helix</keyword>